<gene>
    <name evidence="1" type="ORF">Patl1_01643</name>
</gene>
<protein>
    <submittedName>
        <fullName evidence="1">Uncharacterized protein</fullName>
    </submittedName>
</protein>
<sequence length="20" mass="2219">MKASLSVRYAVFLVLALCMC</sequence>
<organism evidence="1 2">
    <name type="scientific">Pistacia atlantica</name>
    <dbReference type="NCBI Taxonomy" id="434234"/>
    <lineage>
        <taxon>Eukaryota</taxon>
        <taxon>Viridiplantae</taxon>
        <taxon>Streptophyta</taxon>
        <taxon>Embryophyta</taxon>
        <taxon>Tracheophyta</taxon>
        <taxon>Spermatophyta</taxon>
        <taxon>Magnoliopsida</taxon>
        <taxon>eudicotyledons</taxon>
        <taxon>Gunneridae</taxon>
        <taxon>Pentapetalae</taxon>
        <taxon>rosids</taxon>
        <taxon>malvids</taxon>
        <taxon>Sapindales</taxon>
        <taxon>Anacardiaceae</taxon>
        <taxon>Pistacia</taxon>
    </lineage>
</organism>
<proteinExistence type="predicted"/>
<evidence type="ECO:0000313" key="1">
    <source>
        <dbReference type="EMBL" id="KAJ0111751.1"/>
    </source>
</evidence>
<dbReference type="EMBL" id="CM047897">
    <property type="protein sequence ID" value="KAJ0111751.1"/>
    <property type="molecule type" value="Genomic_DNA"/>
</dbReference>
<dbReference type="Proteomes" id="UP001164250">
    <property type="component" value="Chromosome 1"/>
</dbReference>
<evidence type="ECO:0000313" key="2">
    <source>
        <dbReference type="Proteomes" id="UP001164250"/>
    </source>
</evidence>
<reference evidence="2" key="1">
    <citation type="journal article" date="2023" name="G3 (Bethesda)">
        <title>Genome assembly and association tests identify interacting loci associated with vigor, precocity, and sex in interspecific pistachio rootstocks.</title>
        <authorList>
            <person name="Palmer W."/>
            <person name="Jacygrad E."/>
            <person name="Sagayaradj S."/>
            <person name="Cavanaugh K."/>
            <person name="Han R."/>
            <person name="Bertier L."/>
            <person name="Beede B."/>
            <person name="Kafkas S."/>
            <person name="Golino D."/>
            <person name="Preece J."/>
            <person name="Michelmore R."/>
        </authorList>
    </citation>
    <scope>NUCLEOTIDE SEQUENCE [LARGE SCALE GENOMIC DNA]</scope>
</reference>
<keyword evidence="2" id="KW-1185">Reference proteome</keyword>
<accession>A0ACC1C822</accession>
<name>A0ACC1C822_9ROSI</name>
<comment type="caution">
    <text evidence="1">The sequence shown here is derived from an EMBL/GenBank/DDBJ whole genome shotgun (WGS) entry which is preliminary data.</text>
</comment>